<dbReference type="InterPro" id="IPR050413">
    <property type="entry name" value="TCR_beta_variable"/>
</dbReference>
<dbReference type="EMBL" id="CM015727">
    <property type="protein sequence ID" value="KAF3700856.1"/>
    <property type="molecule type" value="Genomic_DNA"/>
</dbReference>
<dbReference type="InterPro" id="IPR013783">
    <property type="entry name" value="Ig-like_fold"/>
</dbReference>
<evidence type="ECO:0000256" key="2">
    <source>
        <dbReference type="ARBA" id="ARBA00022859"/>
    </source>
</evidence>
<dbReference type="SMART" id="SM00406">
    <property type="entry name" value="IGv"/>
    <property type="match status" value="1"/>
</dbReference>
<feature type="chain" id="PRO_5026308485" evidence="3">
    <location>
        <begin position="22"/>
        <end position="133"/>
    </location>
</feature>
<dbReference type="InterPro" id="IPR036179">
    <property type="entry name" value="Ig-like_dom_sf"/>
</dbReference>
<dbReference type="PROSITE" id="PS50835">
    <property type="entry name" value="IG_LIKE"/>
    <property type="match status" value="1"/>
</dbReference>
<dbReference type="PANTHER" id="PTHR23268">
    <property type="entry name" value="T-CELL RECEPTOR BETA CHAIN"/>
    <property type="match status" value="1"/>
</dbReference>
<dbReference type="GO" id="GO:0002376">
    <property type="term" value="P:immune system process"/>
    <property type="evidence" value="ECO:0007669"/>
    <property type="project" value="UniProtKB-KW"/>
</dbReference>
<dbReference type="InterPro" id="IPR007110">
    <property type="entry name" value="Ig-like_dom"/>
</dbReference>
<gene>
    <name evidence="5" type="ORF">EXN66_Car016544</name>
</gene>
<accession>A0A6G1QFG1</accession>
<organism evidence="5 6">
    <name type="scientific">Channa argus</name>
    <name type="common">Northern snakehead</name>
    <name type="synonym">Ophicephalus argus</name>
    <dbReference type="NCBI Taxonomy" id="215402"/>
    <lineage>
        <taxon>Eukaryota</taxon>
        <taxon>Metazoa</taxon>
        <taxon>Chordata</taxon>
        <taxon>Craniata</taxon>
        <taxon>Vertebrata</taxon>
        <taxon>Euteleostomi</taxon>
        <taxon>Actinopterygii</taxon>
        <taxon>Neopterygii</taxon>
        <taxon>Teleostei</taxon>
        <taxon>Neoteleostei</taxon>
        <taxon>Acanthomorphata</taxon>
        <taxon>Anabantaria</taxon>
        <taxon>Anabantiformes</taxon>
        <taxon>Channoidei</taxon>
        <taxon>Channidae</taxon>
        <taxon>Channa</taxon>
    </lineage>
</organism>
<evidence type="ECO:0000259" key="4">
    <source>
        <dbReference type="PROSITE" id="PS50835"/>
    </source>
</evidence>
<dbReference type="Pfam" id="PF07686">
    <property type="entry name" value="V-set"/>
    <property type="match status" value="1"/>
</dbReference>
<keyword evidence="1 3" id="KW-0732">Signal</keyword>
<dbReference type="CDD" id="cd00099">
    <property type="entry name" value="IgV"/>
    <property type="match status" value="1"/>
</dbReference>
<dbReference type="AlphaFoldDB" id="A0A6G1QFG1"/>
<dbReference type="GO" id="GO:0007166">
    <property type="term" value="P:cell surface receptor signaling pathway"/>
    <property type="evidence" value="ECO:0007669"/>
    <property type="project" value="TreeGrafter"/>
</dbReference>
<protein>
    <submittedName>
        <fullName evidence="5">Ig kappa chain V-V region K2</fullName>
    </submittedName>
</protein>
<evidence type="ECO:0000313" key="6">
    <source>
        <dbReference type="Proteomes" id="UP000503349"/>
    </source>
</evidence>
<evidence type="ECO:0000313" key="5">
    <source>
        <dbReference type="EMBL" id="KAF3700856.1"/>
    </source>
</evidence>
<proteinExistence type="predicted"/>
<feature type="signal peptide" evidence="3">
    <location>
        <begin position="1"/>
        <end position="21"/>
    </location>
</feature>
<dbReference type="SUPFAM" id="SSF48726">
    <property type="entry name" value="Immunoglobulin"/>
    <property type="match status" value="1"/>
</dbReference>
<keyword evidence="6" id="KW-1185">Reference proteome</keyword>
<dbReference type="Gene3D" id="2.60.40.10">
    <property type="entry name" value="Immunoglobulins"/>
    <property type="match status" value="1"/>
</dbReference>
<dbReference type="Proteomes" id="UP000503349">
    <property type="component" value="Chromosome 16"/>
</dbReference>
<evidence type="ECO:0000256" key="3">
    <source>
        <dbReference type="SAM" id="SignalP"/>
    </source>
</evidence>
<dbReference type="GO" id="GO:0005886">
    <property type="term" value="C:plasma membrane"/>
    <property type="evidence" value="ECO:0007669"/>
    <property type="project" value="TreeGrafter"/>
</dbReference>
<dbReference type="InterPro" id="IPR013106">
    <property type="entry name" value="Ig_V-set"/>
</dbReference>
<reference evidence="5 6" key="1">
    <citation type="submission" date="2019-02" db="EMBL/GenBank/DDBJ databases">
        <title>Opniocepnalus argus genome.</title>
        <authorList>
            <person name="Zhou C."/>
            <person name="Xiao S."/>
        </authorList>
    </citation>
    <scope>NUCLEOTIDE SEQUENCE [LARGE SCALE GENOMIC DNA]</scope>
    <source>
        <strain evidence="5">OARG1902GOOAL</strain>
        <tissue evidence="5">Muscle</tissue>
    </source>
</reference>
<evidence type="ECO:0000256" key="1">
    <source>
        <dbReference type="ARBA" id="ARBA00022729"/>
    </source>
</evidence>
<keyword evidence="2" id="KW-0391">Immunity</keyword>
<sequence>MIRNLYRITLLLIWLHCRSLGSNVHQAPSSLITTPNGSVILSCNHSVVTYNVILWYQQPMNDSALKLIGHILYKNPTLEDQFAHHYKVTGDGSANSQLHVLKLMQPEDSGMFYCAASRHNDSFSVLPLQKPST</sequence>
<feature type="domain" description="Ig-like" evidence="4">
    <location>
        <begin position="22"/>
        <end position="124"/>
    </location>
</feature>
<reference evidence="6" key="2">
    <citation type="submission" date="2019-02" db="EMBL/GenBank/DDBJ databases">
        <title>Opniocepnalus argus Var Kimnra genome.</title>
        <authorList>
            <person name="Zhou C."/>
            <person name="Xiao S."/>
        </authorList>
    </citation>
    <scope>NUCLEOTIDE SEQUENCE [LARGE SCALE GENOMIC DNA]</scope>
</reference>
<name>A0A6G1QFG1_CHAAH</name>